<sequence>MSSPLSGDARQQLDRLAADGAETVPAIVDLILSQARQSRVSDVHLTPSAEALLMDWRIDGVLHDVYAFPESLKPNIVARLKVASELLTYRTDVPQEGRIRDGRPGEVRVSTFPTVHGERAVIRLFADPGKLFRLHDLGLTPSVADELSRSLNQSGGAILISGPAGSGKTTTAYACLREIVATSDERRSVVSLEDPVESLIHGVAQSQIRPASGFDYPTGLRSLMRQDPEVIFVGEIRDRPTAEIVLQAALSGHLVLTTFHAGSAAGAIGRLLDMGIEPFQVRSGVRAILSQRLLRTLCECRGRQLGGCESCRGTGYVGRRPIAEVLTTDESSTGKAIIAREDASEIGRRAEAAGMIPLRRNAEDALALGLVDEAEITRVLGCR</sequence>
<dbReference type="AlphaFoldDB" id="A0A517QWY9"/>
<protein>
    <submittedName>
        <fullName evidence="5">Type II secretion system protein E</fullName>
    </submittedName>
</protein>
<dbReference type="RefSeq" id="WP_145362400.1">
    <property type="nucleotide sequence ID" value="NZ_CP036268.1"/>
</dbReference>
<dbReference type="KEGG" id="svp:Pan189_05340"/>
<keyword evidence="2" id="KW-0547">Nucleotide-binding</keyword>
<evidence type="ECO:0000256" key="3">
    <source>
        <dbReference type="ARBA" id="ARBA00022840"/>
    </source>
</evidence>
<dbReference type="GO" id="GO:0005886">
    <property type="term" value="C:plasma membrane"/>
    <property type="evidence" value="ECO:0007669"/>
    <property type="project" value="TreeGrafter"/>
</dbReference>
<dbReference type="PANTHER" id="PTHR30258:SF2">
    <property type="entry name" value="COMG OPERON PROTEIN 1"/>
    <property type="match status" value="1"/>
</dbReference>
<dbReference type="InterPro" id="IPR001482">
    <property type="entry name" value="T2SS/T4SS_dom"/>
</dbReference>
<dbReference type="SMART" id="SM00382">
    <property type="entry name" value="AAA"/>
    <property type="match status" value="1"/>
</dbReference>
<feature type="domain" description="AAA+ ATPase" evidence="4">
    <location>
        <begin position="154"/>
        <end position="278"/>
    </location>
</feature>
<dbReference type="GO" id="GO:0005524">
    <property type="term" value="F:ATP binding"/>
    <property type="evidence" value="ECO:0007669"/>
    <property type="project" value="UniProtKB-KW"/>
</dbReference>
<dbReference type="InterPro" id="IPR003593">
    <property type="entry name" value="AAA+_ATPase"/>
</dbReference>
<organism evidence="5 6">
    <name type="scientific">Stratiformator vulcanicus</name>
    <dbReference type="NCBI Taxonomy" id="2527980"/>
    <lineage>
        <taxon>Bacteria</taxon>
        <taxon>Pseudomonadati</taxon>
        <taxon>Planctomycetota</taxon>
        <taxon>Planctomycetia</taxon>
        <taxon>Planctomycetales</taxon>
        <taxon>Planctomycetaceae</taxon>
        <taxon>Stratiformator</taxon>
    </lineage>
</organism>
<dbReference type="Gene3D" id="3.40.50.300">
    <property type="entry name" value="P-loop containing nucleotide triphosphate hydrolases"/>
    <property type="match status" value="1"/>
</dbReference>
<keyword evidence="6" id="KW-1185">Reference proteome</keyword>
<keyword evidence="3" id="KW-0067">ATP-binding</keyword>
<comment type="similarity">
    <text evidence="1">Belongs to the GSP E family.</text>
</comment>
<dbReference type="InterPro" id="IPR027417">
    <property type="entry name" value="P-loop_NTPase"/>
</dbReference>
<dbReference type="Pfam" id="PF00437">
    <property type="entry name" value="T2SSE"/>
    <property type="match status" value="1"/>
</dbReference>
<dbReference type="OrthoDB" id="244550at2"/>
<name>A0A517QWY9_9PLAN</name>
<dbReference type="Proteomes" id="UP000317318">
    <property type="component" value="Chromosome"/>
</dbReference>
<dbReference type="SUPFAM" id="SSF52540">
    <property type="entry name" value="P-loop containing nucleoside triphosphate hydrolases"/>
    <property type="match status" value="1"/>
</dbReference>
<dbReference type="GO" id="GO:0016887">
    <property type="term" value="F:ATP hydrolysis activity"/>
    <property type="evidence" value="ECO:0007669"/>
    <property type="project" value="TreeGrafter"/>
</dbReference>
<accession>A0A517QWY9</accession>
<dbReference type="CDD" id="cd01129">
    <property type="entry name" value="PulE-GspE-like"/>
    <property type="match status" value="1"/>
</dbReference>
<evidence type="ECO:0000256" key="1">
    <source>
        <dbReference type="ARBA" id="ARBA00006611"/>
    </source>
</evidence>
<evidence type="ECO:0000256" key="2">
    <source>
        <dbReference type="ARBA" id="ARBA00022741"/>
    </source>
</evidence>
<evidence type="ECO:0000313" key="5">
    <source>
        <dbReference type="EMBL" id="QDT36179.1"/>
    </source>
</evidence>
<proteinExistence type="inferred from homology"/>
<gene>
    <name evidence="5" type="primary">epsE_3</name>
    <name evidence="5" type="ORF">Pan189_05340</name>
</gene>
<dbReference type="EMBL" id="CP036268">
    <property type="protein sequence ID" value="QDT36179.1"/>
    <property type="molecule type" value="Genomic_DNA"/>
</dbReference>
<evidence type="ECO:0000259" key="4">
    <source>
        <dbReference type="SMART" id="SM00382"/>
    </source>
</evidence>
<dbReference type="Gene3D" id="3.30.450.90">
    <property type="match status" value="1"/>
</dbReference>
<evidence type="ECO:0000313" key="6">
    <source>
        <dbReference type="Proteomes" id="UP000317318"/>
    </source>
</evidence>
<reference evidence="5 6" key="1">
    <citation type="submission" date="2019-02" db="EMBL/GenBank/DDBJ databases">
        <title>Deep-cultivation of Planctomycetes and their phenomic and genomic characterization uncovers novel biology.</title>
        <authorList>
            <person name="Wiegand S."/>
            <person name="Jogler M."/>
            <person name="Boedeker C."/>
            <person name="Pinto D."/>
            <person name="Vollmers J."/>
            <person name="Rivas-Marin E."/>
            <person name="Kohn T."/>
            <person name="Peeters S.H."/>
            <person name="Heuer A."/>
            <person name="Rast P."/>
            <person name="Oberbeckmann S."/>
            <person name="Bunk B."/>
            <person name="Jeske O."/>
            <person name="Meyerdierks A."/>
            <person name="Storesund J.E."/>
            <person name="Kallscheuer N."/>
            <person name="Luecker S."/>
            <person name="Lage O.M."/>
            <person name="Pohl T."/>
            <person name="Merkel B.J."/>
            <person name="Hornburger P."/>
            <person name="Mueller R.-W."/>
            <person name="Bruemmer F."/>
            <person name="Labrenz M."/>
            <person name="Spormann A.M."/>
            <person name="Op den Camp H."/>
            <person name="Overmann J."/>
            <person name="Amann R."/>
            <person name="Jetten M.S.M."/>
            <person name="Mascher T."/>
            <person name="Medema M.H."/>
            <person name="Devos D.P."/>
            <person name="Kaster A.-K."/>
            <person name="Ovreas L."/>
            <person name="Rohde M."/>
            <person name="Galperin M.Y."/>
            <person name="Jogler C."/>
        </authorList>
    </citation>
    <scope>NUCLEOTIDE SEQUENCE [LARGE SCALE GENOMIC DNA]</scope>
    <source>
        <strain evidence="5 6">Pan189</strain>
    </source>
</reference>
<dbReference type="PANTHER" id="PTHR30258">
    <property type="entry name" value="TYPE II SECRETION SYSTEM PROTEIN GSPE-RELATED"/>
    <property type="match status" value="1"/>
</dbReference>